<dbReference type="Gene3D" id="3.30.710.10">
    <property type="entry name" value="Potassium Channel Kv1.1, Chain A"/>
    <property type="match status" value="1"/>
</dbReference>
<accession>A0A9P6C292</accession>
<reference evidence="3" key="1">
    <citation type="submission" date="2020-11" db="EMBL/GenBank/DDBJ databases">
        <authorList>
            <consortium name="DOE Joint Genome Institute"/>
            <person name="Ahrendt S."/>
            <person name="Riley R."/>
            <person name="Andreopoulos W."/>
            <person name="Labutti K."/>
            <person name="Pangilinan J."/>
            <person name="Ruiz-Duenas F.J."/>
            <person name="Barrasa J.M."/>
            <person name="Sanchez-Garcia M."/>
            <person name="Camarero S."/>
            <person name="Miyauchi S."/>
            <person name="Serrano A."/>
            <person name="Linde D."/>
            <person name="Babiker R."/>
            <person name="Drula E."/>
            <person name="Ayuso-Fernandez I."/>
            <person name="Pacheco R."/>
            <person name="Padilla G."/>
            <person name="Ferreira P."/>
            <person name="Barriuso J."/>
            <person name="Kellner H."/>
            <person name="Castanera R."/>
            <person name="Alfaro M."/>
            <person name="Ramirez L."/>
            <person name="Pisabarro A.G."/>
            <person name="Kuo A."/>
            <person name="Tritt A."/>
            <person name="Lipzen A."/>
            <person name="He G."/>
            <person name="Yan M."/>
            <person name="Ng V."/>
            <person name="Cullen D."/>
            <person name="Martin F."/>
            <person name="Rosso M.-N."/>
            <person name="Henrissat B."/>
            <person name="Hibbett D."/>
            <person name="Martinez A.T."/>
            <person name="Grigoriev I.V."/>
        </authorList>
    </citation>
    <scope>NUCLEOTIDE SEQUENCE</scope>
    <source>
        <strain evidence="3">MF-IS2</strain>
    </source>
</reference>
<evidence type="ECO:0000313" key="4">
    <source>
        <dbReference type="Proteomes" id="UP000807342"/>
    </source>
</evidence>
<evidence type="ECO:0000259" key="2">
    <source>
        <dbReference type="PROSITE" id="PS50097"/>
    </source>
</evidence>
<dbReference type="CDD" id="cd18186">
    <property type="entry name" value="BTB_POZ_ZBTB_KLHL-like"/>
    <property type="match status" value="1"/>
</dbReference>
<feature type="region of interest" description="Disordered" evidence="1">
    <location>
        <begin position="1"/>
        <end position="25"/>
    </location>
</feature>
<feature type="domain" description="BTB" evidence="2">
    <location>
        <begin position="39"/>
        <end position="105"/>
    </location>
</feature>
<evidence type="ECO:0000313" key="3">
    <source>
        <dbReference type="EMBL" id="KAF9449331.1"/>
    </source>
</evidence>
<dbReference type="Pfam" id="PF00651">
    <property type="entry name" value="BTB"/>
    <property type="match status" value="1"/>
</dbReference>
<dbReference type="Proteomes" id="UP000807342">
    <property type="component" value="Unassembled WGS sequence"/>
</dbReference>
<comment type="caution">
    <text evidence="3">The sequence shown here is derived from an EMBL/GenBank/DDBJ whole genome shotgun (WGS) entry which is preliminary data.</text>
</comment>
<gene>
    <name evidence="3" type="ORF">P691DRAFT_703406</name>
</gene>
<dbReference type="SMART" id="SM00225">
    <property type="entry name" value="BTB"/>
    <property type="match status" value="1"/>
</dbReference>
<dbReference type="OrthoDB" id="3223751at2759"/>
<protein>
    <recommendedName>
        <fullName evidence="2">BTB domain-containing protein</fullName>
    </recommendedName>
</protein>
<evidence type="ECO:0000256" key="1">
    <source>
        <dbReference type="SAM" id="MobiDB-lite"/>
    </source>
</evidence>
<proteinExistence type="predicted"/>
<dbReference type="PROSITE" id="PS50097">
    <property type="entry name" value="BTB"/>
    <property type="match status" value="1"/>
</dbReference>
<feature type="compositionally biased region" description="Polar residues" evidence="1">
    <location>
        <begin position="1"/>
        <end position="21"/>
    </location>
</feature>
<sequence>MSTSTAAVEVQQSIGDEQSQKVIKPKHERDSNYYFQDDPMAIFLVEGRLFKVHRHYLLEGSEVFRNLFASPKEEGVEPDGTSDERPITLPGVTAKEFEALLDYFYAQPHQWEGSKNEKRLENYLDLLSVSHRFIFENAFRYTLKKIKPMAILIPAIQRFQLGEKYNLREWLLSAYESLLNRPAPLSAEEAEALGIARVVRYMGAREMMHNERMSVKVAELERERKLNDPNLALPAPAPRGAFSFAPAKVVSLSIPIPPVSETKKLVEKFFF</sequence>
<organism evidence="3 4">
    <name type="scientific">Macrolepiota fuliginosa MF-IS2</name>
    <dbReference type="NCBI Taxonomy" id="1400762"/>
    <lineage>
        <taxon>Eukaryota</taxon>
        <taxon>Fungi</taxon>
        <taxon>Dikarya</taxon>
        <taxon>Basidiomycota</taxon>
        <taxon>Agaricomycotina</taxon>
        <taxon>Agaricomycetes</taxon>
        <taxon>Agaricomycetidae</taxon>
        <taxon>Agaricales</taxon>
        <taxon>Agaricineae</taxon>
        <taxon>Agaricaceae</taxon>
        <taxon>Macrolepiota</taxon>
    </lineage>
</organism>
<dbReference type="SUPFAM" id="SSF54695">
    <property type="entry name" value="POZ domain"/>
    <property type="match status" value="1"/>
</dbReference>
<dbReference type="InterPro" id="IPR000210">
    <property type="entry name" value="BTB/POZ_dom"/>
</dbReference>
<dbReference type="EMBL" id="MU151134">
    <property type="protein sequence ID" value="KAF9449331.1"/>
    <property type="molecule type" value="Genomic_DNA"/>
</dbReference>
<keyword evidence="4" id="KW-1185">Reference proteome</keyword>
<dbReference type="InterPro" id="IPR011333">
    <property type="entry name" value="SKP1/BTB/POZ_sf"/>
</dbReference>
<name>A0A9P6C292_9AGAR</name>
<dbReference type="AlphaFoldDB" id="A0A9P6C292"/>